<dbReference type="InterPro" id="IPR027417">
    <property type="entry name" value="P-loop_NTPase"/>
</dbReference>
<gene>
    <name evidence="1" type="ORF">G9H71_01900</name>
</gene>
<dbReference type="Pfam" id="PF07931">
    <property type="entry name" value="CPT"/>
    <property type="match status" value="1"/>
</dbReference>
<dbReference type="InterPro" id="IPR012853">
    <property type="entry name" value="CPT"/>
</dbReference>
<protein>
    <submittedName>
        <fullName evidence="1">Chloramphenicol phosphotransferase</fullName>
    </submittedName>
</protein>
<organism evidence="1 2">
    <name type="scientific">Motilibacter deserti</name>
    <dbReference type="NCBI Taxonomy" id="2714956"/>
    <lineage>
        <taxon>Bacteria</taxon>
        <taxon>Bacillati</taxon>
        <taxon>Actinomycetota</taxon>
        <taxon>Actinomycetes</taxon>
        <taxon>Motilibacterales</taxon>
        <taxon>Motilibacteraceae</taxon>
        <taxon>Motilibacter</taxon>
    </lineage>
</organism>
<reference evidence="1 2" key="1">
    <citation type="submission" date="2020-03" db="EMBL/GenBank/DDBJ databases">
        <title>Two novel Motilibacter sp.</title>
        <authorList>
            <person name="Liu S."/>
        </authorList>
    </citation>
    <scope>NUCLEOTIDE SEQUENCE [LARGE SCALE GENOMIC DNA]</scope>
    <source>
        <strain evidence="1 2">E257</strain>
    </source>
</reference>
<dbReference type="EMBL" id="JAANNP010000001">
    <property type="protein sequence ID" value="NHC12535.1"/>
    <property type="molecule type" value="Genomic_DNA"/>
</dbReference>
<evidence type="ECO:0000313" key="2">
    <source>
        <dbReference type="Proteomes" id="UP000800981"/>
    </source>
</evidence>
<dbReference type="Gene3D" id="3.40.50.300">
    <property type="entry name" value="P-loop containing nucleotide triphosphate hydrolases"/>
    <property type="match status" value="1"/>
</dbReference>
<comment type="caution">
    <text evidence="1">The sequence shown here is derived from an EMBL/GenBank/DDBJ whole genome shotgun (WGS) entry which is preliminary data.</text>
</comment>
<dbReference type="Proteomes" id="UP000800981">
    <property type="component" value="Unassembled WGS sequence"/>
</dbReference>
<proteinExistence type="predicted"/>
<accession>A0ABX0GPX2</accession>
<dbReference type="PIRSF" id="PIRSF007531">
    <property type="entry name" value="CPT"/>
    <property type="match status" value="1"/>
</dbReference>
<sequence length="180" mass="19218">MGSRVVVVNGGSSAGTTTLCRELQSALLPKPWLTTGIDVFVDSLPLDLQASPEAFAVDDRGAVVLGDVFRRLEAAWMAGVAATARAGADLLVDDVFLGGVESQQRWRRALAGLDVVWVGVRCAPDVAERREAARPDRPGGMARSQALRVHHGVSYDVEVDTTATAARACAEHVMGFLRHR</sequence>
<name>A0ABX0GPX2_9ACTN</name>
<keyword evidence="2" id="KW-1185">Reference proteome</keyword>
<dbReference type="SUPFAM" id="SSF52540">
    <property type="entry name" value="P-loop containing nucleoside triphosphate hydrolases"/>
    <property type="match status" value="1"/>
</dbReference>
<dbReference type="RefSeq" id="WP_166276959.1">
    <property type="nucleotide sequence ID" value="NZ_JAANNP010000001.1"/>
</dbReference>
<evidence type="ECO:0000313" key="1">
    <source>
        <dbReference type="EMBL" id="NHC12535.1"/>
    </source>
</evidence>